<dbReference type="AlphaFoldDB" id="A0A212LRU2"/>
<keyword evidence="1" id="KW-1133">Transmembrane helix</keyword>
<dbReference type="RefSeq" id="WP_288183791.1">
    <property type="nucleotide sequence ID" value="NZ_LT608335.1"/>
</dbReference>
<reference evidence="2" key="1">
    <citation type="submission" date="2016-08" db="EMBL/GenBank/DDBJ databases">
        <authorList>
            <person name="Seilhamer J.J."/>
        </authorList>
    </citation>
    <scope>NUCLEOTIDE SEQUENCE</scope>
    <source>
        <strain evidence="2">86</strain>
    </source>
</reference>
<accession>A0A212LRU2</accession>
<evidence type="ECO:0000256" key="1">
    <source>
        <dbReference type="SAM" id="Phobius"/>
    </source>
</evidence>
<sequence>MENRNDKFRRKHFYVIDRLLIKLATAAVVLLLVVQVLLVHGEARKYLSLVDKLEGEQITSPATMYAADVPLPNADRTMNTVNKVVAKSMRTLRPGKKITIRMINPPAGVDAIVTVNGETVGNFGKGEVELTVYEGDYVEIDAVRIKKTAQFIIDTHKNDLVYPVDGILLENQSNLVVVGKVIFKR</sequence>
<dbReference type="EMBL" id="FMJE01000003">
    <property type="protein sequence ID" value="SCM80325.1"/>
    <property type="molecule type" value="Genomic_DNA"/>
</dbReference>
<protein>
    <submittedName>
        <fullName evidence="2">Uncharacterized protein</fullName>
    </submittedName>
</protein>
<feature type="transmembrane region" description="Helical" evidence="1">
    <location>
        <begin position="20"/>
        <end position="39"/>
    </location>
</feature>
<keyword evidence="1" id="KW-0812">Transmembrane</keyword>
<organism evidence="2">
    <name type="scientific">uncultured Sporomusa sp</name>
    <dbReference type="NCBI Taxonomy" id="307249"/>
    <lineage>
        <taxon>Bacteria</taxon>
        <taxon>Bacillati</taxon>
        <taxon>Bacillota</taxon>
        <taxon>Negativicutes</taxon>
        <taxon>Selenomonadales</taxon>
        <taxon>Sporomusaceae</taxon>
        <taxon>Sporomusa</taxon>
        <taxon>environmental samples</taxon>
    </lineage>
</organism>
<gene>
    <name evidence="2" type="ORF">KL86SPO_30503</name>
</gene>
<proteinExistence type="predicted"/>
<name>A0A212LRU2_9FIRM</name>
<evidence type="ECO:0000313" key="2">
    <source>
        <dbReference type="EMBL" id="SCM80325.1"/>
    </source>
</evidence>
<keyword evidence="1" id="KW-0472">Membrane</keyword>